<organism evidence="3 4">
    <name type="scientific">Flexivirga endophytica</name>
    <dbReference type="NCBI Taxonomy" id="1849103"/>
    <lineage>
        <taxon>Bacteria</taxon>
        <taxon>Bacillati</taxon>
        <taxon>Actinomycetota</taxon>
        <taxon>Actinomycetes</taxon>
        <taxon>Micrococcales</taxon>
        <taxon>Dermacoccaceae</taxon>
        <taxon>Flexivirga</taxon>
    </lineage>
</organism>
<gene>
    <name evidence="3" type="ORF">GCM10011492_37350</name>
</gene>
<feature type="region of interest" description="Disordered" evidence="1">
    <location>
        <begin position="150"/>
        <end position="171"/>
    </location>
</feature>
<feature type="transmembrane region" description="Helical" evidence="2">
    <location>
        <begin position="87"/>
        <end position="114"/>
    </location>
</feature>
<reference evidence="3" key="1">
    <citation type="journal article" date="2014" name="Int. J. Syst. Evol. Microbiol.">
        <title>Complete genome sequence of Corynebacterium casei LMG S-19264T (=DSM 44701T), isolated from a smear-ripened cheese.</title>
        <authorList>
            <consortium name="US DOE Joint Genome Institute (JGI-PGF)"/>
            <person name="Walter F."/>
            <person name="Albersmeier A."/>
            <person name="Kalinowski J."/>
            <person name="Ruckert C."/>
        </authorList>
    </citation>
    <scope>NUCLEOTIDE SEQUENCE</scope>
    <source>
        <strain evidence="3">CGMCC 1.15085</strain>
    </source>
</reference>
<evidence type="ECO:0000313" key="4">
    <source>
        <dbReference type="Proteomes" id="UP000636793"/>
    </source>
</evidence>
<feature type="transmembrane region" description="Helical" evidence="2">
    <location>
        <begin position="120"/>
        <end position="144"/>
    </location>
</feature>
<comment type="caution">
    <text evidence="3">The sequence shown here is derived from an EMBL/GenBank/DDBJ whole genome shotgun (WGS) entry which is preliminary data.</text>
</comment>
<name>A0A916TFI6_9MICO</name>
<dbReference type="RefSeq" id="WP_188838584.1">
    <property type="nucleotide sequence ID" value="NZ_BMHI01000006.1"/>
</dbReference>
<keyword evidence="2" id="KW-1133">Transmembrane helix</keyword>
<evidence type="ECO:0000256" key="2">
    <source>
        <dbReference type="SAM" id="Phobius"/>
    </source>
</evidence>
<evidence type="ECO:0008006" key="5">
    <source>
        <dbReference type="Google" id="ProtNLM"/>
    </source>
</evidence>
<keyword evidence="2" id="KW-0472">Membrane</keyword>
<dbReference type="AlphaFoldDB" id="A0A916TFI6"/>
<feature type="transmembrane region" description="Helical" evidence="2">
    <location>
        <begin position="12"/>
        <end position="29"/>
    </location>
</feature>
<feature type="compositionally biased region" description="Low complexity" evidence="1">
    <location>
        <begin position="150"/>
        <end position="161"/>
    </location>
</feature>
<keyword evidence="2" id="KW-0812">Transmembrane</keyword>
<dbReference type="EMBL" id="BMHI01000006">
    <property type="protein sequence ID" value="GGB42936.1"/>
    <property type="molecule type" value="Genomic_DNA"/>
</dbReference>
<proteinExistence type="predicted"/>
<evidence type="ECO:0000313" key="3">
    <source>
        <dbReference type="EMBL" id="GGB42936.1"/>
    </source>
</evidence>
<protein>
    <recommendedName>
        <fullName evidence="5">DoxX family membrane protein</fullName>
    </recommendedName>
</protein>
<sequence>MTTALGRPLAWVAPALSGAVRVVLGLLWVREGVTKYRAHFGRADILLVVDSAKQNSRVPGVFSDLLAQSLGRAPSLFGLIVPAWETLLGLALVVGILSRVLACAAIVTLMTYWLSDQLIGQYPVMVVLAATVLAFPVAASTYSASRALSPPRARSISSSSPMPEATDSASR</sequence>
<keyword evidence="4" id="KW-1185">Reference proteome</keyword>
<dbReference type="Proteomes" id="UP000636793">
    <property type="component" value="Unassembled WGS sequence"/>
</dbReference>
<evidence type="ECO:0000256" key="1">
    <source>
        <dbReference type="SAM" id="MobiDB-lite"/>
    </source>
</evidence>
<reference evidence="3" key="2">
    <citation type="submission" date="2020-09" db="EMBL/GenBank/DDBJ databases">
        <authorList>
            <person name="Sun Q."/>
            <person name="Zhou Y."/>
        </authorList>
    </citation>
    <scope>NUCLEOTIDE SEQUENCE</scope>
    <source>
        <strain evidence="3">CGMCC 1.15085</strain>
    </source>
</reference>
<accession>A0A916TFI6</accession>